<feature type="region of interest" description="Disordered" evidence="2">
    <location>
        <begin position="1"/>
        <end position="36"/>
    </location>
</feature>
<protein>
    <submittedName>
        <fullName evidence="3">Testicular haploid expressedprotein-like</fullName>
    </submittedName>
</protein>
<dbReference type="EMBL" id="MU541276">
    <property type="protein sequence ID" value="KAI5628903.1"/>
    <property type="molecule type" value="Genomic_DNA"/>
</dbReference>
<feature type="region of interest" description="Disordered" evidence="2">
    <location>
        <begin position="116"/>
        <end position="149"/>
    </location>
</feature>
<dbReference type="Pfam" id="PF14912">
    <property type="entry name" value="THEG"/>
    <property type="match status" value="1"/>
</dbReference>
<organism evidence="3 4">
    <name type="scientific">Silurus asotus</name>
    <name type="common">Amur catfish</name>
    <name type="synonym">Parasilurus asotus</name>
    <dbReference type="NCBI Taxonomy" id="30991"/>
    <lineage>
        <taxon>Eukaryota</taxon>
        <taxon>Metazoa</taxon>
        <taxon>Chordata</taxon>
        <taxon>Craniata</taxon>
        <taxon>Vertebrata</taxon>
        <taxon>Euteleostomi</taxon>
        <taxon>Actinopterygii</taxon>
        <taxon>Neopterygii</taxon>
        <taxon>Teleostei</taxon>
        <taxon>Ostariophysi</taxon>
        <taxon>Siluriformes</taxon>
        <taxon>Siluridae</taxon>
        <taxon>Silurus</taxon>
    </lineage>
</organism>
<name>A0AAD5FUH9_SILAS</name>
<keyword evidence="1" id="KW-0677">Repeat</keyword>
<dbReference type="InterPro" id="IPR006623">
    <property type="entry name" value="THEG"/>
</dbReference>
<dbReference type="InterPro" id="IPR042401">
    <property type="entry name" value="SPMAP2-like"/>
</dbReference>
<evidence type="ECO:0000313" key="4">
    <source>
        <dbReference type="Proteomes" id="UP001205998"/>
    </source>
</evidence>
<proteinExistence type="predicted"/>
<dbReference type="SMART" id="SM00705">
    <property type="entry name" value="THEG"/>
    <property type="match status" value="2"/>
</dbReference>
<evidence type="ECO:0000256" key="2">
    <source>
        <dbReference type="SAM" id="MobiDB-lite"/>
    </source>
</evidence>
<evidence type="ECO:0000313" key="3">
    <source>
        <dbReference type="EMBL" id="KAI5628903.1"/>
    </source>
</evidence>
<comment type="caution">
    <text evidence="3">The sequence shown here is derived from an EMBL/GenBank/DDBJ whole genome shotgun (WGS) entry which is preliminary data.</text>
</comment>
<reference evidence="3" key="1">
    <citation type="submission" date="2018-07" db="EMBL/GenBank/DDBJ databases">
        <title>Comparative genomics of catfishes provides insights into carnivory and benthic adaptation.</title>
        <authorList>
            <person name="Zhang Y."/>
            <person name="Wang D."/>
            <person name="Peng Z."/>
            <person name="Zheng S."/>
            <person name="Shao F."/>
            <person name="Tao W."/>
        </authorList>
    </citation>
    <scope>NUCLEOTIDE SEQUENCE</scope>
    <source>
        <strain evidence="3">Chongqing</strain>
    </source>
</reference>
<dbReference type="PANTHER" id="PTHR15901">
    <property type="entry name" value="TESTICULAR HAPLOID EXPRESSED GENE PROTEIN"/>
    <property type="match status" value="1"/>
</dbReference>
<keyword evidence="4" id="KW-1185">Reference proteome</keyword>
<dbReference type="AlphaFoldDB" id="A0AAD5FUH9"/>
<gene>
    <name evidence="3" type="ORF">C0J50_2605</name>
</gene>
<dbReference type="PANTHER" id="PTHR15901:SF15">
    <property type="entry name" value="TESTICULAR HAPLOID EXPRESSED GENE PROTEIN-LIKE"/>
    <property type="match status" value="1"/>
</dbReference>
<dbReference type="Proteomes" id="UP001205998">
    <property type="component" value="Unassembled WGS sequence"/>
</dbReference>
<evidence type="ECO:0000256" key="1">
    <source>
        <dbReference type="ARBA" id="ARBA00022737"/>
    </source>
</evidence>
<sequence>MASPGRRHFNFDPSPRKKHMEDKEARKRRTSFSSFTAQDEHVARLVTQNIRHRGTQVVSPPHTKQCEHSCPVWHISPATVATRISCAAKTAHASPRLEQLCVPRVRKSKLFYQLGHPESPIRPVSKGAKNATASSRVKELSIPRSYVPP</sequence>
<accession>A0AAD5FUH9</accession>